<dbReference type="STRING" id="7266.A0A3B0JHI8"/>
<protein>
    <submittedName>
        <fullName evidence="2">Uncharacterized protein</fullName>
    </submittedName>
</protein>
<evidence type="ECO:0000313" key="2">
    <source>
        <dbReference type="EMBL" id="SPP79762.1"/>
    </source>
</evidence>
<keyword evidence="3" id="KW-1185">Reference proteome</keyword>
<feature type="region of interest" description="Disordered" evidence="1">
    <location>
        <begin position="51"/>
        <end position="110"/>
    </location>
</feature>
<reference evidence="3" key="1">
    <citation type="submission" date="2018-01" db="EMBL/GenBank/DDBJ databases">
        <authorList>
            <person name="Alioto T."/>
            <person name="Alioto T."/>
        </authorList>
    </citation>
    <scope>NUCLEOTIDE SEQUENCE [LARGE SCALE GENOMIC DNA]</scope>
</reference>
<dbReference type="OrthoDB" id="7854954at2759"/>
<dbReference type="AlphaFoldDB" id="A0A3B0JHI8"/>
<organism evidence="2 3">
    <name type="scientific">Drosophila guanche</name>
    <name type="common">Fruit fly</name>
    <dbReference type="NCBI Taxonomy" id="7266"/>
    <lineage>
        <taxon>Eukaryota</taxon>
        <taxon>Metazoa</taxon>
        <taxon>Ecdysozoa</taxon>
        <taxon>Arthropoda</taxon>
        <taxon>Hexapoda</taxon>
        <taxon>Insecta</taxon>
        <taxon>Pterygota</taxon>
        <taxon>Neoptera</taxon>
        <taxon>Endopterygota</taxon>
        <taxon>Diptera</taxon>
        <taxon>Brachycera</taxon>
        <taxon>Muscomorpha</taxon>
        <taxon>Ephydroidea</taxon>
        <taxon>Drosophilidae</taxon>
        <taxon>Drosophila</taxon>
        <taxon>Sophophora</taxon>
    </lineage>
</organism>
<feature type="compositionally biased region" description="Basic and acidic residues" evidence="1">
    <location>
        <begin position="92"/>
        <end position="110"/>
    </location>
</feature>
<feature type="compositionally biased region" description="Pro residues" evidence="1">
    <location>
        <begin position="64"/>
        <end position="74"/>
    </location>
</feature>
<evidence type="ECO:0000313" key="3">
    <source>
        <dbReference type="Proteomes" id="UP000268350"/>
    </source>
</evidence>
<dbReference type="OMA" id="CGSPMGP"/>
<name>A0A3B0JHI8_DROGU</name>
<accession>A0A3B0JHI8</accession>
<evidence type="ECO:0000256" key="1">
    <source>
        <dbReference type="SAM" id="MobiDB-lite"/>
    </source>
</evidence>
<sequence>MQYMSDEYFRKSVNVRILGRSPPYYPGRVSEHSVPPVDEFVRRAESMTRRYGDNYLDGRRDINSPPPPVPPPEPQNADWLPSPRRNAFPLRPLDDAQPNERVDLPLGDYSKEDTSFMDELYATLTEGRGDHGSNFATRRNDSPIATRRTESPIATRRNGSPIATRRNQSPIATRRNGPTIDLASYMNIFSENLPGGRADKSPTDARRSGSWNLLERIGSPVARGRSGSRSPTVTQCDYANAFRQNLPDGPAPMERNMDSMNPMDPHFRTQTSNQGRRLLNAEPWSDYDENYDANRSYMEFNGDRRSQNHSLNSEYGNRSFENFDANRSSYNFDANRSFDNYNAHRSLENFDTSLRSFDGNRSSFYSTDYLGGNDSGFINERSGYGAIERRNFGNFGNFDGSKDGLNQGYTHRGINSLLTLPLTLGSKRMADEFELEDRWAEKRSCLEETPAFFRVGGYKLKYASHNPGLMLPQTEELSHAVRFFKKYPVYRIRSSNSQVPTSLQCNFIEAKDMADGGPEIRHTISEEWKTVYREKGYRSWGSWWSDFRDCGAAIRQELDRFDGFDVKKNFQPPEGPIDSEEYLSLAISALKQNNITYLKNMRDIYRLVDFNVLENLTADASGHLQDIIRFIPNHLWRYKMRGMVYLWTWYQKMANCGNTDDQTHQAIMPLWNNPILHWLAKQAFDELIAMSKIEYKKFKEEISHGLPKQINDPNQEEQAC</sequence>
<gene>
    <name evidence="2" type="ORF">DGUA_6G012660</name>
</gene>
<proteinExistence type="predicted"/>
<feature type="compositionally biased region" description="Basic and acidic residues" evidence="1">
    <location>
        <begin position="51"/>
        <end position="62"/>
    </location>
</feature>
<dbReference type="Proteomes" id="UP000268350">
    <property type="component" value="Unassembled WGS sequence"/>
</dbReference>
<dbReference type="EMBL" id="OUUW01000004">
    <property type="protein sequence ID" value="SPP79762.1"/>
    <property type="molecule type" value="Genomic_DNA"/>
</dbReference>